<dbReference type="Proteomes" id="UP000504638">
    <property type="component" value="Unplaced"/>
</dbReference>
<gene>
    <name evidence="1 3" type="ORF">P152DRAFT_452401</name>
</gene>
<keyword evidence="2" id="KW-1185">Reference proteome</keyword>
<evidence type="ECO:0000313" key="3">
    <source>
        <dbReference type="RefSeq" id="XP_033530536.1"/>
    </source>
</evidence>
<organism evidence="1">
    <name type="scientific">Eremomyces bilateralis CBS 781.70</name>
    <dbReference type="NCBI Taxonomy" id="1392243"/>
    <lineage>
        <taxon>Eukaryota</taxon>
        <taxon>Fungi</taxon>
        <taxon>Dikarya</taxon>
        <taxon>Ascomycota</taxon>
        <taxon>Pezizomycotina</taxon>
        <taxon>Dothideomycetes</taxon>
        <taxon>Dothideomycetes incertae sedis</taxon>
        <taxon>Eremomycetales</taxon>
        <taxon>Eremomycetaceae</taxon>
        <taxon>Eremomyces</taxon>
    </lineage>
</organism>
<reference evidence="1 3" key="1">
    <citation type="submission" date="2020-01" db="EMBL/GenBank/DDBJ databases">
        <authorList>
            <consortium name="DOE Joint Genome Institute"/>
            <person name="Haridas S."/>
            <person name="Albert R."/>
            <person name="Binder M."/>
            <person name="Bloem J."/>
            <person name="Labutti K."/>
            <person name="Salamov A."/>
            <person name="Andreopoulos B."/>
            <person name="Baker S.E."/>
            <person name="Barry K."/>
            <person name="Bills G."/>
            <person name="Bluhm B.H."/>
            <person name="Cannon C."/>
            <person name="Castanera R."/>
            <person name="Culley D.E."/>
            <person name="Daum C."/>
            <person name="Ezra D."/>
            <person name="Gonzalez J.B."/>
            <person name="Henrissat B."/>
            <person name="Kuo A."/>
            <person name="Liang C."/>
            <person name="Lipzen A."/>
            <person name="Lutzoni F."/>
            <person name="Magnuson J."/>
            <person name="Mondo S."/>
            <person name="Nolan M."/>
            <person name="Ohm R."/>
            <person name="Pangilinan J."/>
            <person name="Park H.-J."/>
            <person name="Ramirez L."/>
            <person name="Alfaro M."/>
            <person name="Sun H."/>
            <person name="Tritt A."/>
            <person name="Yoshinaga Y."/>
            <person name="Zwiers L.-H."/>
            <person name="Turgeon B.G."/>
            <person name="Goodwin S.B."/>
            <person name="Spatafora J.W."/>
            <person name="Crous P.W."/>
            <person name="Grigoriev I.V."/>
        </authorList>
    </citation>
    <scope>NUCLEOTIDE SEQUENCE</scope>
    <source>
        <strain evidence="1 3">CBS 781.70</strain>
    </source>
</reference>
<dbReference type="AlphaFoldDB" id="A0A6G1FSR3"/>
<name>A0A6G1FSR3_9PEZI</name>
<protein>
    <submittedName>
        <fullName evidence="1 3">Uncharacterized protein</fullName>
    </submittedName>
</protein>
<sequence length="423" mass="46892">MPCNRNRVRRKIGLSRLREYSYLGEESGTLGDVIVTKANSTEPGTNDPPTLPPKLQTRKCNVLPKANRVEGIPLSRSLHQVLVAEFGRYARDRLFHAANSKDKSPQSINQTIFSSIRRFPKQTTPAPTETAAATADDSAYGLVLTSASLKFEPGAQSLLIGLATYLNMTSAPSTMLDDQSVQHDGAIDSPATSLAVSFSGIGCSSRIFINVISLVMEQSIKGVPRNAPARRRLKSRGATEVIAQIDSTDIIRECVSNAWATLEAGQRQWLTRRLMDYQVDWADEAKKSNCQNTEAVSTPNRLWHGNLKTVWEEFVIAVQDMIPAWSQCLVLRTKREPKSWGGISYTIESASENLKGEDVVVNFMGSSRRQHEQLTIDLRNGGTFTSLITWGRNSTPVKVKAIELLHDPPQLNSRKFACFLEFI</sequence>
<dbReference type="RefSeq" id="XP_033530536.1">
    <property type="nucleotide sequence ID" value="XM_033678291.1"/>
</dbReference>
<dbReference type="EMBL" id="ML975177">
    <property type="protein sequence ID" value="KAF1808905.1"/>
    <property type="molecule type" value="Genomic_DNA"/>
</dbReference>
<accession>A0A6G1FSR3</accession>
<reference evidence="3" key="3">
    <citation type="submission" date="2025-04" db="UniProtKB">
        <authorList>
            <consortium name="RefSeq"/>
        </authorList>
    </citation>
    <scope>IDENTIFICATION</scope>
    <source>
        <strain evidence="3">CBS 781.70</strain>
    </source>
</reference>
<evidence type="ECO:0000313" key="2">
    <source>
        <dbReference type="Proteomes" id="UP000504638"/>
    </source>
</evidence>
<proteinExistence type="predicted"/>
<dbReference type="GeneID" id="54418861"/>
<reference evidence="3" key="2">
    <citation type="submission" date="2020-04" db="EMBL/GenBank/DDBJ databases">
        <authorList>
            <consortium name="NCBI Genome Project"/>
        </authorList>
    </citation>
    <scope>NUCLEOTIDE SEQUENCE</scope>
    <source>
        <strain evidence="3">CBS 781.70</strain>
    </source>
</reference>
<evidence type="ECO:0000313" key="1">
    <source>
        <dbReference type="EMBL" id="KAF1808905.1"/>
    </source>
</evidence>